<evidence type="ECO:0000313" key="2">
    <source>
        <dbReference type="Proteomes" id="UP000502617"/>
    </source>
</evidence>
<organism evidence="1 2">
    <name type="scientific">Synechococcus phage S-N03</name>
    <dbReference type="NCBI Taxonomy" id="2718943"/>
    <lineage>
        <taxon>Viruses</taxon>
        <taxon>Duplodnaviria</taxon>
        <taxon>Heunggongvirae</taxon>
        <taxon>Uroviricota</taxon>
        <taxon>Caudoviricetes</taxon>
        <taxon>Pantevenvirales</taxon>
        <taxon>Kyanoviridae</taxon>
        <taxon>Huanghaivirus</taxon>
        <taxon>Huanghaivirus snothree</taxon>
    </lineage>
</organism>
<dbReference type="KEGG" id="vg:77945330"/>
<keyword evidence="2" id="KW-1185">Reference proteome</keyword>
<dbReference type="GeneID" id="77945330"/>
<dbReference type="EMBL" id="MT162466">
    <property type="protein sequence ID" value="QIN96796.1"/>
    <property type="molecule type" value="Genomic_DNA"/>
</dbReference>
<dbReference type="Proteomes" id="UP000502617">
    <property type="component" value="Segment"/>
</dbReference>
<proteinExistence type="predicted"/>
<accession>A0A6G8R5X8</accession>
<reference evidence="1 2" key="1">
    <citation type="submission" date="2020-03" db="EMBL/GenBank/DDBJ databases">
        <title>The Isolation and Genome Sequence of a Novel Cyanophage S-N03 from the Huanghai Sea, China.</title>
        <authorList>
            <person name="Jiang T."/>
        </authorList>
    </citation>
    <scope>NUCLEOTIDE SEQUENCE [LARGE SCALE GENOMIC DNA]</scope>
</reference>
<dbReference type="RefSeq" id="YP_010669176.1">
    <property type="nucleotide sequence ID" value="NC_070959.1"/>
</dbReference>
<name>A0A6G8R5X8_9CAUD</name>
<evidence type="ECO:0000313" key="1">
    <source>
        <dbReference type="EMBL" id="QIN96796.1"/>
    </source>
</evidence>
<sequence length="57" mass="6355">MSFNSTHCYGEFNSSVDHGLNVLLEDLKSITGETVYLDEVNLNHQMMSGTEYPACVL</sequence>
<protein>
    <submittedName>
        <fullName evidence="1">Uncharacterized protein</fullName>
    </submittedName>
</protein>